<dbReference type="GO" id="GO:0005737">
    <property type="term" value="C:cytoplasm"/>
    <property type="evidence" value="ECO:0007669"/>
    <property type="project" value="UniProtKB-ARBA"/>
</dbReference>
<dbReference type="EMBL" id="WTUW01000009">
    <property type="protein sequence ID" value="MZR32115.1"/>
    <property type="molecule type" value="Genomic_DNA"/>
</dbReference>
<organism evidence="8 9">
    <name type="scientific">Sneathiella litorea</name>
    <dbReference type="NCBI Taxonomy" id="2606216"/>
    <lineage>
        <taxon>Bacteria</taxon>
        <taxon>Pseudomonadati</taxon>
        <taxon>Pseudomonadota</taxon>
        <taxon>Alphaproteobacteria</taxon>
        <taxon>Sneathiellales</taxon>
        <taxon>Sneathiellaceae</taxon>
        <taxon>Sneathiella</taxon>
    </lineage>
</organism>
<dbReference type="InterPro" id="IPR053378">
    <property type="entry name" value="Prenyl_diphosphate_synthase"/>
</dbReference>
<evidence type="ECO:0000256" key="5">
    <source>
        <dbReference type="ARBA" id="ARBA00022842"/>
    </source>
</evidence>
<dbReference type="PROSITE" id="PS00444">
    <property type="entry name" value="POLYPRENYL_SYNTHASE_2"/>
    <property type="match status" value="1"/>
</dbReference>
<evidence type="ECO:0000313" key="9">
    <source>
        <dbReference type="Proteomes" id="UP000476030"/>
    </source>
</evidence>
<evidence type="ECO:0000256" key="6">
    <source>
        <dbReference type="ARBA" id="ARBA00023229"/>
    </source>
</evidence>
<protein>
    <submittedName>
        <fullName evidence="8">Polyprenyl synthetase family protein</fullName>
    </submittedName>
</protein>
<sequence>MEDDFGKALRQTAELMDRELREFLPDNNGLEKQLYNAMRYSVLSGGKRLRAFLVIQAADLFGVPRLHSTRVASALEIIHSYSLIHDDLPCMDDDDLRRGIPTVHKEFDEATAVLAGDALQSLAFEIIGDAKTHSSAEVRVQLVSKLAYAIGVRGMVGGQTMDIYAEGDDIDIVTITRLQQLKTGALITFACEAGAILGHASPPQQQALKAYAHDLGLAFQIADDILDTEGSAEELGKATGKDDAAGKATFVSLMGLDEAKIHARMLVDQAIEHLEPFGPKADLLRHAARFAIERRN</sequence>
<dbReference type="CDD" id="cd00685">
    <property type="entry name" value="Trans_IPPS_HT"/>
    <property type="match status" value="1"/>
</dbReference>
<dbReference type="GO" id="GO:0004659">
    <property type="term" value="F:prenyltransferase activity"/>
    <property type="evidence" value="ECO:0007669"/>
    <property type="project" value="InterPro"/>
</dbReference>
<dbReference type="SFLD" id="SFLDS00005">
    <property type="entry name" value="Isoprenoid_Synthase_Type_I"/>
    <property type="match status" value="1"/>
</dbReference>
<dbReference type="PROSITE" id="PS00723">
    <property type="entry name" value="POLYPRENYL_SYNTHASE_1"/>
    <property type="match status" value="1"/>
</dbReference>
<dbReference type="FunFam" id="1.10.600.10:FF:000001">
    <property type="entry name" value="Geranylgeranyl diphosphate synthase"/>
    <property type="match status" value="1"/>
</dbReference>
<dbReference type="Pfam" id="PF00348">
    <property type="entry name" value="polyprenyl_synt"/>
    <property type="match status" value="1"/>
</dbReference>
<dbReference type="InterPro" id="IPR033749">
    <property type="entry name" value="Polyprenyl_synt_CS"/>
</dbReference>
<keyword evidence="5" id="KW-0460">Magnesium</keyword>
<keyword evidence="3 7" id="KW-0808">Transferase</keyword>
<name>A0A6L8WAU1_9PROT</name>
<dbReference type="Proteomes" id="UP000476030">
    <property type="component" value="Unassembled WGS sequence"/>
</dbReference>
<dbReference type="Gene3D" id="1.10.600.10">
    <property type="entry name" value="Farnesyl Diphosphate Synthase"/>
    <property type="match status" value="1"/>
</dbReference>
<dbReference type="GO" id="GO:0046872">
    <property type="term" value="F:metal ion binding"/>
    <property type="evidence" value="ECO:0007669"/>
    <property type="project" value="UniProtKB-KW"/>
</dbReference>
<dbReference type="AlphaFoldDB" id="A0A6L8WAU1"/>
<comment type="similarity">
    <text evidence="2 7">Belongs to the FPP/GGPP synthase family.</text>
</comment>
<evidence type="ECO:0000256" key="2">
    <source>
        <dbReference type="ARBA" id="ARBA00006706"/>
    </source>
</evidence>
<evidence type="ECO:0000313" key="8">
    <source>
        <dbReference type="EMBL" id="MZR32115.1"/>
    </source>
</evidence>
<dbReference type="SUPFAM" id="SSF48576">
    <property type="entry name" value="Terpenoid synthases"/>
    <property type="match status" value="1"/>
</dbReference>
<reference evidence="8 9" key="1">
    <citation type="submission" date="2019-12" db="EMBL/GenBank/DDBJ databases">
        <title>Snethiella sp. nov. sp. isolated from sea sand.</title>
        <authorList>
            <person name="Kim J."/>
            <person name="Jeong S.E."/>
            <person name="Jung H.S."/>
            <person name="Jeon C.O."/>
        </authorList>
    </citation>
    <scope>NUCLEOTIDE SEQUENCE [LARGE SCALE GENOMIC DNA]</scope>
    <source>
        <strain evidence="8 9">DP05</strain>
    </source>
</reference>
<dbReference type="InterPro" id="IPR008949">
    <property type="entry name" value="Isoprenoid_synthase_dom_sf"/>
</dbReference>
<dbReference type="InterPro" id="IPR000092">
    <property type="entry name" value="Polyprenyl_synt"/>
</dbReference>
<evidence type="ECO:0000256" key="7">
    <source>
        <dbReference type="RuleBase" id="RU004466"/>
    </source>
</evidence>
<dbReference type="RefSeq" id="WP_161316686.1">
    <property type="nucleotide sequence ID" value="NZ_WTUW01000009.1"/>
</dbReference>
<keyword evidence="4" id="KW-0479">Metal-binding</keyword>
<evidence type="ECO:0000256" key="3">
    <source>
        <dbReference type="ARBA" id="ARBA00022679"/>
    </source>
</evidence>
<keyword evidence="6" id="KW-0414">Isoprene biosynthesis</keyword>
<dbReference type="PANTHER" id="PTHR43281:SF1">
    <property type="entry name" value="FARNESYL DIPHOSPHATE SYNTHASE"/>
    <property type="match status" value="1"/>
</dbReference>
<dbReference type="PANTHER" id="PTHR43281">
    <property type="entry name" value="FARNESYL DIPHOSPHATE SYNTHASE"/>
    <property type="match status" value="1"/>
</dbReference>
<dbReference type="SFLD" id="SFLDG01017">
    <property type="entry name" value="Polyprenyl_Transferase_Like"/>
    <property type="match status" value="1"/>
</dbReference>
<proteinExistence type="inferred from homology"/>
<comment type="caution">
    <text evidence="8">The sequence shown here is derived from an EMBL/GenBank/DDBJ whole genome shotgun (WGS) entry which is preliminary data.</text>
</comment>
<evidence type="ECO:0000256" key="1">
    <source>
        <dbReference type="ARBA" id="ARBA00001946"/>
    </source>
</evidence>
<gene>
    <name evidence="8" type="ORF">GQE98_15865</name>
</gene>
<dbReference type="GO" id="GO:0016114">
    <property type="term" value="P:terpenoid biosynthetic process"/>
    <property type="evidence" value="ECO:0007669"/>
    <property type="project" value="UniProtKB-ARBA"/>
</dbReference>
<comment type="cofactor">
    <cofactor evidence="1">
        <name>Mg(2+)</name>
        <dbReference type="ChEBI" id="CHEBI:18420"/>
    </cofactor>
</comment>
<evidence type="ECO:0000256" key="4">
    <source>
        <dbReference type="ARBA" id="ARBA00022723"/>
    </source>
</evidence>
<dbReference type="NCBIfam" id="NF045485">
    <property type="entry name" value="FPPsyn"/>
    <property type="match status" value="1"/>
</dbReference>
<accession>A0A6L8WAU1</accession>
<keyword evidence="9" id="KW-1185">Reference proteome</keyword>